<proteinExistence type="predicted"/>
<dbReference type="OrthoDB" id="3473305at2759"/>
<gene>
    <name evidence="2" type="ORF">HIM_04708</name>
</gene>
<keyword evidence="3" id="KW-1185">Reference proteome</keyword>
<evidence type="ECO:0000313" key="3">
    <source>
        <dbReference type="Proteomes" id="UP000054481"/>
    </source>
</evidence>
<organism evidence="2 3">
    <name type="scientific">Hirsutella minnesotensis 3608</name>
    <dbReference type="NCBI Taxonomy" id="1043627"/>
    <lineage>
        <taxon>Eukaryota</taxon>
        <taxon>Fungi</taxon>
        <taxon>Dikarya</taxon>
        <taxon>Ascomycota</taxon>
        <taxon>Pezizomycotina</taxon>
        <taxon>Sordariomycetes</taxon>
        <taxon>Hypocreomycetidae</taxon>
        <taxon>Hypocreales</taxon>
        <taxon>Ophiocordycipitaceae</taxon>
        <taxon>Hirsutella</taxon>
    </lineage>
</organism>
<name>A0A0F8A5T4_9HYPO</name>
<feature type="domain" description="2EXR" evidence="1">
    <location>
        <begin position="26"/>
        <end position="95"/>
    </location>
</feature>
<accession>A0A0F8A5T4</accession>
<dbReference type="InterPro" id="IPR045518">
    <property type="entry name" value="2EXR"/>
</dbReference>
<dbReference type="AlphaFoldDB" id="A0A0F8A5T4"/>
<dbReference type="EMBL" id="KQ030514">
    <property type="protein sequence ID" value="KJZ75884.1"/>
    <property type="molecule type" value="Genomic_DNA"/>
</dbReference>
<protein>
    <recommendedName>
        <fullName evidence="1">2EXR domain-containing protein</fullName>
    </recommendedName>
</protein>
<evidence type="ECO:0000313" key="2">
    <source>
        <dbReference type="EMBL" id="KJZ75884.1"/>
    </source>
</evidence>
<dbReference type="Proteomes" id="UP000054481">
    <property type="component" value="Unassembled WGS sequence"/>
</dbReference>
<dbReference type="Pfam" id="PF20150">
    <property type="entry name" value="2EXR"/>
    <property type="match status" value="1"/>
</dbReference>
<evidence type="ECO:0000259" key="1">
    <source>
        <dbReference type="Pfam" id="PF20150"/>
    </source>
</evidence>
<sequence length="333" mass="37566">MAHAAVPIADAGAIDPPLSRATGLSKFTLLPAELRLKIWACAVEPRVAILDDVVQRTKSYPIPPVTQLNVEARTESRHGYEAAGRGSHLHFARDILVCDASLCDLRSCKPLEELAPRVRRLAFWDCFPDDGRVDGLHHYSAYLAACFPHQGLGRVEFDKFWFPNVRDLWIVKVGEVDRSWNIAVDKNMPYDAQARKTARQFRYWIDDNIIEIAPLDLDEPETKAVLREGRCGRADCRELNRERPRMVSKVTFMDGPYDKTNGDEGWKHIRPWSSMGTQAECSADGMRWMLVERTLTFSLRWEGSGEAEEALARRQVDEVMNGVSRGPGEAATG</sequence>
<reference evidence="2 3" key="1">
    <citation type="journal article" date="2014" name="Genome Biol. Evol.">
        <title>Comparative genomics and transcriptomics analyses reveal divergent lifestyle features of nematode endoparasitic fungus Hirsutella minnesotensis.</title>
        <authorList>
            <person name="Lai Y."/>
            <person name="Liu K."/>
            <person name="Zhang X."/>
            <person name="Zhang X."/>
            <person name="Li K."/>
            <person name="Wang N."/>
            <person name="Shu C."/>
            <person name="Wu Y."/>
            <person name="Wang C."/>
            <person name="Bushley K.E."/>
            <person name="Xiang M."/>
            <person name="Liu X."/>
        </authorList>
    </citation>
    <scope>NUCLEOTIDE SEQUENCE [LARGE SCALE GENOMIC DNA]</scope>
    <source>
        <strain evidence="2 3">3608</strain>
    </source>
</reference>